<keyword evidence="1" id="KW-1185">Reference proteome</keyword>
<sequence length="336" mass="39220">MECSCYHCEVFRQTMTYPSSWMSELPPHISQKPLNLISIPGSHDSFTYSITQSSRPSPEGPIYHLAKYIPRKLLSRILYPWSVTQSLSLSDQLKSGIRYFDFRVCSKRRRLKQCDSIDYEFYLVHGQYANLLSKELQSILDFLQSNPKEIVIVDCNHCYYFETDEQKDCFESLVLKTIGTSMFPYQPNIPSLNDMWNAKQQIIFISSHRKNHEIKHYKFWPSNCIESFWPETIDPLTMICFLNRHIGPHQYRPANSFYVHQGVLTPTVAFILRHPFSSVHHLAKIAGKYFEGWVTNPNRRAGVNGVNITLIDYVSTTYPSYVLDVISINYKTWPKC</sequence>
<dbReference type="Proteomes" id="UP000050795">
    <property type="component" value="Unassembled WGS sequence"/>
</dbReference>
<dbReference type="GO" id="GO:0008081">
    <property type="term" value="F:phosphoric diester hydrolase activity"/>
    <property type="evidence" value="ECO:0007669"/>
    <property type="project" value="InterPro"/>
</dbReference>
<dbReference type="Gene3D" id="3.20.20.190">
    <property type="entry name" value="Phosphatidylinositol (PI) phosphodiesterase"/>
    <property type="match status" value="1"/>
</dbReference>
<accession>A0AA85KGB2</accession>
<dbReference type="GO" id="GO:0006629">
    <property type="term" value="P:lipid metabolic process"/>
    <property type="evidence" value="ECO:0007669"/>
    <property type="project" value="InterPro"/>
</dbReference>
<reference evidence="1" key="1">
    <citation type="submission" date="2022-06" db="EMBL/GenBank/DDBJ databases">
        <authorList>
            <person name="Berger JAMES D."/>
            <person name="Berger JAMES D."/>
        </authorList>
    </citation>
    <scope>NUCLEOTIDE SEQUENCE [LARGE SCALE GENOMIC DNA]</scope>
</reference>
<dbReference type="InterPro" id="IPR051057">
    <property type="entry name" value="PI-PLC_domain"/>
</dbReference>
<evidence type="ECO:0000313" key="1">
    <source>
        <dbReference type="Proteomes" id="UP000050795"/>
    </source>
</evidence>
<dbReference type="PANTHER" id="PTHR13593">
    <property type="match status" value="1"/>
</dbReference>
<dbReference type="WBParaSite" id="TREG1_83880.1">
    <property type="protein sequence ID" value="TREG1_83880.1"/>
    <property type="gene ID" value="TREG1_83880"/>
</dbReference>
<name>A0AA85KGB2_TRIRE</name>
<evidence type="ECO:0008006" key="3">
    <source>
        <dbReference type="Google" id="ProtNLM"/>
    </source>
</evidence>
<dbReference type="InterPro" id="IPR017946">
    <property type="entry name" value="PLC-like_Pdiesterase_TIM-brl"/>
</dbReference>
<dbReference type="PANTHER" id="PTHR13593:SF113">
    <property type="entry name" value="SI:DKEY-266F7.9"/>
    <property type="match status" value="1"/>
</dbReference>
<reference evidence="2" key="2">
    <citation type="submission" date="2023-11" db="UniProtKB">
        <authorList>
            <consortium name="WormBaseParasite"/>
        </authorList>
    </citation>
    <scope>IDENTIFICATION</scope>
</reference>
<dbReference type="InterPro" id="IPR042158">
    <property type="entry name" value="PLCXD1/2/3"/>
</dbReference>
<evidence type="ECO:0000313" key="2">
    <source>
        <dbReference type="WBParaSite" id="TREG1_83880.1"/>
    </source>
</evidence>
<proteinExistence type="predicted"/>
<dbReference type="SUPFAM" id="SSF51695">
    <property type="entry name" value="PLC-like phosphodiesterases"/>
    <property type="match status" value="1"/>
</dbReference>
<organism evidence="1 2">
    <name type="scientific">Trichobilharzia regenti</name>
    <name type="common">Nasal bird schistosome</name>
    <dbReference type="NCBI Taxonomy" id="157069"/>
    <lineage>
        <taxon>Eukaryota</taxon>
        <taxon>Metazoa</taxon>
        <taxon>Spiralia</taxon>
        <taxon>Lophotrochozoa</taxon>
        <taxon>Platyhelminthes</taxon>
        <taxon>Trematoda</taxon>
        <taxon>Digenea</taxon>
        <taxon>Strigeidida</taxon>
        <taxon>Schistosomatoidea</taxon>
        <taxon>Schistosomatidae</taxon>
        <taxon>Trichobilharzia</taxon>
    </lineage>
</organism>
<dbReference type="AlphaFoldDB" id="A0AA85KGB2"/>
<protein>
    <recommendedName>
        <fullName evidence="3">PLCXc domain-containing protein</fullName>
    </recommendedName>
</protein>
<dbReference type="CDD" id="cd08616">
    <property type="entry name" value="PI-PLCXD1c"/>
    <property type="match status" value="1"/>
</dbReference>